<name>A0A8J7BX95_9CYAN</name>
<accession>A0A8J7BX95</accession>
<reference evidence="1" key="1">
    <citation type="submission" date="2020-09" db="EMBL/GenBank/DDBJ databases">
        <title>Iningainema tapete sp. nov. (Scytonemataceae, Cyanobacteria) from greenhouses in central Florida (USA) produces two types of nodularin with biosynthetic potential for microcystin-LR and anabaenopeptins.</title>
        <authorList>
            <person name="Berthold D.E."/>
            <person name="Lefler F.W."/>
            <person name="Huang I.-S."/>
            <person name="Abdulla H."/>
            <person name="Zimba P.V."/>
            <person name="Laughinghouse H.D. IV."/>
        </authorList>
    </citation>
    <scope>NUCLEOTIDE SEQUENCE</scope>
    <source>
        <strain evidence="1">BLCCT55</strain>
    </source>
</reference>
<dbReference type="Proteomes" id="UP000629098">
    <property type="component" value="Unassembled WGS sequence"/>
</dbReference>
<comment type="caution">
    <text evidence="1">The sequence shown here is derived from an EMBL/GenBank/DDBJ whole genome shotgun (WGS) entry which is preliminary data.</text>
</comment>
<organism evidence="1 2">
    <name type="scientific">Iningainema tapete BLCC-T55</name>
    <dbReference type="NCBI Taxonomy" id="2748662"/>
    <lineage>
        <taxon>Bacteria</taxon>
        <taxon>Bacillati</taxon>
        <taxon>Cyanobacteriota</taxon>
        <taxon>Cyanophyceae</taxon>
        <taxon>Nostocales</taxon>
        <taxon>Scytonemataceae</taxon>
        <taxon>Iningainema tapete</taxon>
    </lineage>
</organism>
<evidence type="ECO:0000313" key="2">
    <source>
        <dbReference type="Proteomes" id="UP000629098"/>
    </source>
</evidence>
<dbReference type="EMBL" id="JACXAE010000040">
    <property type="protein sequence ID" value="MBD2772518.1"/>
    <property type="molecule type" value="Genomic_DNA"/>
</dbReference>
<gene>
    <name evidence="1" type="ORF">ICL16_10625</name>
</gene>
<keyword evidence="2" id="KW-1185">Reference proteome</keyword>
<proteinExistence type="predicted"/>
<dbReference type="AlphaFoldDB" id="A0A8J7BX95"/>
<evidence type="ECO:0000313" key="1">
    <source>
        <dbReference type="EMBL" id="MBD2772518.1"/>
    </source>
</evidence>
<dbReference type="RefSeq" id="WP_190827186.1">
    <property type="nucleotide sequence ID" value="NZ_CAWPPI010000040.1"/>
</dbReference>
<sequence>MGSAWACGVEIGLDPPVVVGAADLNFRTLGLVEDVVRPLVLGSCMVSTGLGVQMAYNIIFMALNGAV</sequence>
<protein>
    <submittedName>
        <fullName evidence="1">Uncharacterized protein</fullName>
    </submittedName>
</protein>